<gene>
    <name evidence="2" type="ORF">HJC23_006080</name>
</gene>
<dbReference type="PANTHER" id="PTHR14374:SF0">
    <property type="entry name" value="TRAFFICKING PROTEIN PARTICLE COMPLEX SUBUNIT 11"/>
    <property type="match status" value="1"/>
</dbReference>
<evidence type="ECO:0008006" key="4">
    <source>
        <dbReference type="Google" id="ProtNLM"/>
    </source>
</evidence>
<reference evidence="2 3" key="1">
    <citation type="journal article" date="2020" name="G3 (Bethesda)">
        <title>Improved Reference Genome for Cyclotella cryptica CCMP332, a Model for Cell Wall Morphogenesis, Salinity Adaptation, and Lipid Production in Diatoms (Bacillariophyta).</title>
        <authorList>
            <person name="Roberts W.R."/>
            <person name="Downey K.M."/>
            <person name="Ruck E.C."/>
            <person name="Traller J.C."/>
            <person name="Alverson A.J."/>
        </authorList>
    </citation>
    <scope>NUCLEOTIDE SEQUENCE [LARGE SCALE GENOMIC DNA]</scope>
    <source>
        <strain evidence="2 3">CCMP332</strain>
    </source>
</reference>
<evidence type="ECO:0000256" key="1">
    <source>
        <dbReference type="SAM" id="MobiDB-lite"/>
    </source>
</evidence>
<feature type="region of interest" description="Disordered" evidence="1">
    <location>
        <begin position="443"/>
        <end position="463"/>
    </location>
</feature>
<feature type="region of interest" description="Disordered" evidence="1">
    <location>
        <begin position="486"/>
        <end position="517"/>
    </location>
</feature>
<feature type="region of interest" description="Disordered" evidence="1">
    <location>
        <begin position="82"/>
        <end position="102"/>
    </location>
</feature>
<name>A0ABD3QJE4_9STRA</name>
<feature type="compositionally biased region" description="Basic and acidic residues" evidence="1">
    <location>
        <begin position="39"/>
        <end position="51"/>
    </location>
</feature>
<feature type="compositionally biased region" description="Polar residues" evidence="1">
    <location>
        <begin position="86"/>
        <end position="102"/>
    </location>
</feature>
<proteinExistence type="predicted"/>
<dbReference type="EMBL" id="JABMIG020000031">
    <property type="protein sequence ID" value="KAL3800618.1"/>
    <property type="molecule type" value="Genomic_DNA"/>
</dbReference>
<evidence type="ECO:0000313" key="3">
    <source>
        <dbReference type="Proteomes" id="UP001516023"/>
    </source>
</evidence>
<protein>
    <recommendedName>
        <fullName evidence="4">Trafficking protein particle complex subunit 11 domain-containing protein</fullName>
    </recommendedName>
</protein>
<dbReference type="Proteomes" id="UP001516023">
    <property type="component" value="Unassembled WGS sequence"/>
</dbReference>
<sequence length="1599" mass="174536">MTITTEPLLRDPTDPESISTYFQTLRPVIHIIDAAASHHDASENNDHETIHHANPQNDHAALDPPPSHASLRTKFMEALGYEDPTQHNNGSSSALPGVTSNSSSSLLRRAHVQTLPSLSSCHPVAASRYPTGKDDAATLAPSGTWFTAIHIAHEGILNHHWMVKHALRLPSSMVVMATAVEDRGGMVEESALVERLATTVDELRSNLAEKRGGAGIVHVVCLVSSRVTAAKSTATGTTAEARGEKILRQHRDAAFRERVGSSCRLSSQQVHVLRGGDLERDEWEERVANSPYAAGGGGILATNLPTNNNEKTTIYMSPALRTVCTALLQCSTRYYLRLAEMAERKLATWRNRYHTTNTSFEVNTLVCVVRCGRYAVKAGVFREMEHRCGSGASGGGGAGAAAMRHYEESYRWIVELQRRIVRWRGGGNASAASSAAAAAASWSNNPPITPGAATTHPTNEFSSPRFIESPGGGIGVELTLPTVAEMPLPPVSHGTPATTYRRSSSSGGGGGGSSSTPQSYYSSSLSLQCQAVASLLNYKLLQLPTTLLELELQWRRHRSAFLLQTVLADWSIAPTRNASPPPSWHRLQYCHNEMQTYATAAERIWRNDATLDPRSLSVEYHSAAAPWKIYGELAEVMLALGREVRGRLMRDAWKDPEEEVVEDEGEERRRFVGSIVEGVGVGGWQWYFEMETKRNHRALALEYVMHALALLKENDSICQSISDNDPLESTVRVSNIKLSTPNAAVCLHYFAGRLLMSLDDPENALPHFQIAADKTKKWPSLHLTIERALLDCESKCSSKEGETESSIKLLLDPSSCAILSASEVAQAQTLAMSPSSDNKEVVWKEDDAGVTKPPLDFAVTFLGSTHATSGDTVLACVSIKSCLDIPVYIESMQLNTTGGDFGIADLHRHANKATLRSWLKARPTLKGETENLSDISNVGAGVQLKSNGLAYFFTEVKLPSSLVDTAWGKTAADLIKFQPKNGKLCNMGFSVAAGNICKARCTDESNKILLDGKPVAVTDLSEEVVSFFGGVPLVCHGLTLMLKPLSTTSASLLKLRVDRQRLLSPLGRTDALQYLMEECNYTSHSWSRPAHHPLYLGPRCLRVLGPRPHMEVINLTDPVTGGDAIEGTVNRIVFQLQAGEGYDCWDVSLRLRCSGRCEKITPSLVDVASEGEADEAEQDNQSLFVQMSLDAGTNVSTEEGIALPQGWEPRSDVIIDETNDVSTRVASHLKAGKCMLLPLDLFRPLNTSSDNESDSTARSTSYEVILTFREVRVEDGDDDSAQSGNQVMVVQRGVANWIKPFSADFAIVDEQKPFPGGVKHASNMTNFVPSPSSRMDEEPDIISADGERVRMRFVLKAKGLGPNLAASVQSVVNEVENDTKQKVLYSSSESATFVPHAKRGSKLCMSYTVITQRNTSHSNEHVTMPLGVVSVNWKPVGLALSSHLIQMFSTTDEYVTAHGPLCLPDIAPMIFYGPQCQVLNAPFTARILKCPTPKVGIPFRVTYQIRNKTAKSQVLSFSLNNAGGNDDATFASSEHLMITGKVKGQVQVSPFEEKSFPFTFMSMIAGKVRCPSFCVSSGRHQSWVINESAVKERYFFIMP</sequence>
<feature type="region of interest" description="Disordered" evidence="1">
    <location>
        <begin position="39"/>
        <end position="69"/>
    </location>
</feature>
<accession>A0ABD3QJE4</accession>
<comment type="caution">
    <text evidence="2">The sequence shown here is derived from an EMBL/GenBank/DDBJ whole genome shotgun (WGS) entry which is preliminary data.</text>
</comment>
<organism evidence="2 3">
    <name type="scientific">Cyclotella cryptica</name>
    <dbReference type="NCBI Taxonomy" id="29204"/>
    <lineage>
        <taxon>Eukaryota</taxon>
        <taxon>Sar</taxon>
        <taxon>Stramenopiles</taxon>
        <taxon>Ochrophyta</taxon>
        <taxon>Bacillariophyta</taxon>
        <taxon>Coscinodiscophyceae</taxon>
        <taxon>Thalassiosirophycidae</taxon>
        <taxon>Stephanodiscales</taxon>
        <taxon>Stephanodiscaceae</taxon>
        <taxon>Cyclotella</taxon>
    </lineage>
</organism>
<evidence type="ECO:0000313" key="2">
    <source>
        <dbReference type="EMBL" id="KAL3800618.1"/>
    </source>
</evidence>
<keyword evidence="3" id="KW-1185">Reference proteome</keyword>
<dbReference type="PANTHER" id="PTHR14374">
    <property type="entry name" value="FOIE GRAS"/>
    <property type="match status" value="1"/>
</dbReference>